<comment type="similarity">
    <text evidence="9">Belongs to the 'phage' integrase family. XerC subfamily.</text>
</comment>
<protein>
    <recommendedName>
        <fullName evidence="9">Tyrosine recombinase XerC</fullName>
    </recommendedName>
</protein>
<proteinExistence type="inferred from homology"/>
<keyword evidence="6 9" id="KW-0238">DNA-binding</keyword>
<keyword evidence="7 9" id="KW-0233">DNA recombination</keyword>
<evidence type="ECO:0000259" key="11">
    <source>
        <dbReference type="PROSITE" id="PS51900"/>
    </source>
</evidence>
<dbReference type="Proteomes" id="UP000243106">
    <property type="component" value="Unassembled WGS sequence"/>
</dbReference>
<evidence type="ECO:0000256" key="2">
    <source>
        <dbReference type="ARBA" id="ARBA00022490"/>
    </source>
</evidence>
<evidence type="ECO:0000256" key="6">
    <source>
        <dbReference type="ARBA" id="ARBA00023125"/>
    </source>
</evidence>
<keyword evidence="13" id="KW-1185">Reference proteome</keyword>
<dbReference type="Gene3D" id="1.10.150.130">
    <property type="match status" value="1"/>
</dbReference>
<dbReference type="InterPro" id="IPR050090">
    <property type="entry name" value="Tyrosine_recombinase_XerCD"/>
</dbReference>
<feature type="active site" evidence="9">
    <location>
        <position position="174"/>
    </location>
</feature>
<dbReference type="InterPro" id="IPR002104">
    <property type="entry name" value="Integrase_catalytic"/>
</dbReference>
<dbReference type="Pfam" id="PF00589">
    <property type="entry name" value="Phage_integrase"/>
    <property type="match status" value="1"/>
</dbReference>
<evidence type="ECO:0000313" key="12">
    <source>
        <dbReference type="EMBL" id="SFQ52715.1"/>
    </source>
</evidence>
<dbReference type="GO" id="GO:0007059">
    <property type="term" value="P:chromosome segregation"/>
    <property type="evidence" value="ECO:0007669"/>
    <property type="project" value="UniProtKB-UniRule"/>
</dbReference>
<dbReference type="PANTHER" id="PTHR30349:SF90">
    <property type="entry name" value="TYROSINE RECOMBINASE XERD"/>
    <property type="match status" value="1"/>
</dbReference>
<keyword evidence="5 9" id="KW-0229">DNA integration</keyword>
<evidence type="ECO:0000256" key="9">
    <source>
        <dbReference type="HAMAP-Rule" id="MF_01808"/>
    </source>
</evidence>
<dbReference type="InterPro" id="IPR044068">
    <property type="entry name" value="CB"/>
</dbReference>
<feature type="domain" description="Tyr recombinase" evidence="10">
    <location>
        <begin position="107"/>
        <end position="300"/>
    </location>
</feature>
<evidence type="ECO:0000256" key="4">
    <source>
        <dbReference type="ARBA" id="ARBA00022829"/>
    </source>
</evidence>
<feature type="active site" evidence="9">
    <location>
        <position position="150"/>
    </location>
</feature>
<keyword evidence="4 9" id="KW-0159">Chromosome partition</keyword>
<comment type="subcellular location">
    <subcellularLocation>
        <location evidence="1 9">Cytoplasm</location>
    </subcellularLocation>
</comment>
<accession>A0A1I5Z8L9</accession>
<dbReference type="PROSITE" id="PS51898">
    <property type="entry name" value="TYR_RECOMBINASE"/>
    <property type="match status" value="1"/>
</dbReference>
<gene>
    <name evidence="9" type="primary">xerC</name>
    <name evidence="12" type="ORF">SAMN05421853_108104</name>
</gene>
<dbReference type="GO" id="GO:0009037">
    <property type="term" value="F:tyrosine-based site-specific recombinase activity"/>
    <property type="evidence" value="ECO:0007669"/>
    <property type="project" value="UniProtKB-UniRule"/>
</dbReference>
<evidence type="ECO:0000256" key="3">
    <source>
        <dbReference type="ARBA" id="ARBA00022618"/>
    </source>
</evidence>
<name>A0A1I5Z8L9_9RHOB</name>
<dbReference type="GO" id="GO:0005737">
    <property type="term" value="C:cytoplasm"/>
    <property type="evidence" value="ECO:0007669"/>
    <property type="project" value="UniProtKB-SubCell"/>
</dbReference>
<dbReference type="RefSeq" id="WP_093012660.1">
    <property type="nucleotide sequence ID" value="NZ_FOXV01000008.1"/>
</dbReference>
<dbReference type="Gene3D" id="1.10.443.10">
    <property type="entry name" value="Intergrase catalytic core"/>
    <property type="match status" value="1"/>
</dbReference>
<keyword evidence="3 9" id="KW-0132">Cell division</keyword>
<organism evidence="12 13">
    <name type="scientific">Roseivivax halotolerans</name>
    <dbReference type="NCBI Taxonomy" id="93684"/>
    <lineage>
        <taxon>Bacteria</taxon>
        <taxon>Pseudomonadati</taxon>
        <taxon>Pseudomonadota</taxon>
        <taxon>Alphaproteobacteria</taxon>
        <taxon>Rhodobacterales</taxon>
        <taxon>Roseobacteraceae</taxon>
        <taxon>Roseivivax</taxon>
    </lineage>
</organism>
<dbReference type="SUPFAM" id="SSF56349">
    <property type="entry name" value="DNA breaking-rejoining enzymes"/>
    <property type="match status" value="1"/>
</dbReference>
<dbReference type="InterPro" id="IPR004107">
    <property type="entry name" value="Integrase_SAM-like_N"/>
</dbReference>
<dbReference type="GO" id="GO:0003677">
    <property type="term" value="F:DNA binding"/>
    <property type="evidence" value="ECO:0007669"/>
    <property type="project" value="UniProtKB-UniRule"/>
</dbReference>
<dbReference type="NCBIfam" id="NF001399">
    <property type="entry name" value="PRK00283.1"/>
    <property type="match status" value="1"/>
</dbReference>
<evidence type="ECO:0000313" key="13">
    <source>
        <dbReference type="Proteomes" id="UP000243106"/>
    </source>
</evidence>
<dbReference type="InterPro" id="IPR013762">
    <property type="entry name" value="Integrase-like_cat_sf"/>
</dbReference>
<comment type="function">
    <text evidence="9">Site-specific tyrosine recombinase, which acts by catalyzing the cutting and rejoining of the recombining DNA molecules. The XerC-XerD complex is essential to convert dimers of the bacterial chromosome into monomers to permit their segregation at cell division. It also contributes to the segregational stability of plasmids.</text>
</comment>
<dbReference type="PANTHER" id="PTHR30349">
    <property type="entry name" value="PHAGE INTEGRASE-RELATED"/>
    <property type="match status" value="1"/>
</dbReference>
<dbReference type="AlphaFoldDB" id="A0A1I5Z8L9"/>
<feature type="active site" evidence="9">
    <location>
        <position position="278"/>
    </location>
</feature>
<dbReference type="EMBL" id="FOXV01000008">
    <property type="protein sequence ID" value="SFQ52715.1"/>
    <property type="molecule type" value="Genomic_DNA"/>
</dbReference>
<feature type="active site" evidence="9">
    <location>
        <position position="255"/>
    </location>
</feature>
<dbReference type="InterPro" id="IPR011010">
    <property type="entry name" value="DNA_brk_join_enz"/>
</dbReference>
<dbReference type="InterPro" id="IPR023009">
    <property type="entry name" value="Tyrosine_recombinase_XerC/XerD"/>
</dbReference>
<dbReference type="Pfam" id="PF02899">
    <property type="entry name" value="Phage_int_SAM_1"/>
    <property type="match status" value="1"/>
</dbReference>
<dbReference type="InterPro" id="IPR010998">
    <property type="entry name" value="Integrase_recombinase_N"/>
</dbReference>
<evidence type="ECO:0000256" key="1">
    <source>
        <dbReference type="ARBA" id="ARBA00004496"/>
    </source>
</evidence>
<reference evidence="13" key="1">
    <citation type="submission" date="2016-10" db="EMBL/GenBank/DDBJ databases">
        <authorList>
            <person name="Varghese N."/>
            <person name="Submissions S."/>
        </authorList>
    </citation>
    <scope>NUCLEOTIDE SEQUENCE [LARGE SCALE GENOMIC DNA]</scope>
    <source>
        <strain evidence="13">JCM 10271</strain>
    </source>
</reference>
<evidence type="ECO:0000259" key="10">
    <source>
        <dbReference type="PROSITE" id="PS51898"/>
    </source>
</evidence>
<dbReference type="GO" id="GO:0006313">
    <property type="term" value="P:DNA transposition"/>
    <property type="evidence" value="ECO:0007669"/>
    <property type="project" value="UniProtKB-UniRule"/>
</dbReference>
<dbReference type="STRING" id="93684.SAMN05421853_108104"/>
<sequence length="308" mass="33839">MTDAALIGAFLEAQAAERGAAENSLQAYARDLSDVSEWLSGKGRSLLSADPSDIEGYLLHCAAQGFATATRARRLSAIKQVYRFAFEEGLREDNPAIRIAGPGRDKRLPKTLSIAEVDRLLDAADRHGRTASDRSRNRCLMQLLYATGMRVSELVSLPISAARGDPRMLLIRGKGGKERMVPLSPDARAALADWLALREEEDAALRDKRLKPSPYLFASRAKSGHLTRHGFYALIKEIAVEAGVSPAKVTPHILRHAFATHLLENGADLRAIQTFLGHADVATTEIYTHVLEERLRALVLDHHPLARD</sequence>
<dbReference type="GO" id="GO:0051301">
    <property type="term" value="P:cell division"/>
    <property type="evidence" value="ECO:0007669"/>
    <property type="project" value="UniProtKB-KW"/>
</dbReference>
<evidence type="ECO:0000256" key="8">
    <source>
        <dbReference type="ARBA" id="ARBA00023306"/>
    </source>
</evidence>
<keyword evidence="2 9" id="KW-0963">Cytoplasm</keyword>
<comment type="subunit">
    <text evidence="9">Forms a cyclic heterotetrameric complex composed of two molecules of XerC and two molecules of XerD.</text>
</comment>
<evidence type="ECO:0000256" key="7">
    <source>
        <dbReference type="ARBA" id="ARBA00023172"/>
    </source>
</evidence>
<keyword evidence="8 9" id="KW-0131">Cell cycle</keyword>
<feature type="active site" evidence="9">
    <location>
        <position position="252"/>
    </location>
</feature>
<evidence type="ECO:0000256" key="5">
    <source>
        <dbReference type="ARBA" id="ARBA00022908"/>
    </source>
</evidence>
<feature type="domain" description="Core-binding (CB)" evidence="11">
    <location>
        <begin position="1"/>
        <end position="86"/>
    </location>
</feature>
<dbReference type="PROSITE" id="PS51900">
    <property type="entry name" value="CB"/>
    <property type="match status" value="1"/>
</dbReference>
<dbReference type="HAMAP" id="MF_01808">
    <property type="entry name" value="Recomb_XerC_XerD"/>
    <property type="match status" value="1"/>
</dbReference>
<feature type="active site" description="O-(3'-phospho-DNA)-tyrosine intermediate" evidence="9">
    <location>
        <position position="287"/>
    </location>
</feature>